<dbReference type="EMBL" id="JAPDFW010000136">
    <property type="protein sequence ID" value="KAJ5067024.1"/>
    <property type="molecule type" value="Genomic_DNA"/>
</dbReference>
<feature type="repeat" description="ANK" evidence="3">
    <location>
        <begin position="30"/>
        <end position="63"/>
    </location>
</feature>
<feature type="repeat" description="ANK" evidence="3">
    <location>
        <begin position="369"/>
        <end position="403"/>
    </location>
</feature>
<dbReference type="SUPFAM" id="SSF54695">
    <property type="entry name" value="POZ domain"/>
    <property type="match status" value="1"/>
</dbReference>
<dbReference type="OrthoDB" id="448455at2759"/>
<evidence type="ECO:0000256" key="3">
    <source>
        <dbReference type="PROSITE-ProRule" id="PRU00023"/>
    </source>
</evidence>
<protein>
    <submittedName>
        <fullName evidence="5">Ankyrin repeat protein</fullName>
    </submittedName>
</protein>
<keyword evidence="2 3" id="KW-0040">ANK repeat</keyword>
<dbReference type="Gene3D" id="1.25.40.20">
    <property type="entry name" value="Ankyrin repeat-containing domain"/>
    <property type="match status" value="2"/>
</dbReference>
<dbReference type="PANTHER" id="PTHR24198:SF165">
    <property type="entry name" value="ANKYRIN REPEAT-CONTAINING PROTEIN-RELATED"/>
    <property type="match status" value="1"/>
</dbReference>
<gene>
    <name evidence="5" type="ORF">M0811_03369</name>
</gene>
<dbReference type="Pfam" id="PF12796">
    <property type="entry name" value="Ank_2"/>
    <property type="match status" value="4"/>
</dbReference>
<dbReference type="InterPro" id="IPR036770">
    <property type="entry name" value="Ankyrin_rpt-contain_sf"/>
</dbReference>
<dbReference type="PROSITE" id="PS50088">
    <property type="entry name" value="ANK_REPEAT"/>
    <property type="match status" value="11"/>
</dbReference>
<organism evidence="5 6">
    <name type="scientific">Anaeramoeba ignava</name>
    <name type="common">Anaerobic marine amoeba</name>
    <dbReference type="NCBI Taxonomy" id="1746090"/>
    <lineage>
        <taxon>Eukaryota</taxon>
        <taxon>Metamonada</taxon>
        <taxon>Anaeramoebidae</taxon>
        <taxon>Anaeramoeba</taxon>
    </lineage>
</organism>
<accession>A0A9Q0L767</accession>
<dbReference type="CDD" id="cd18186">
    <property type="entry name" value="BTB_POZ_ZBTB_KLHL-like"/>
    <property type="match status" value="1"/>
</dbReference>
<dbReference type="PROSITE" id="PS50097">
    <property type="entry name" value="BTB"/>
    <property type="match status" value="2"/>
</dbReference>
<dbReference type="PRINTS" id="PR01415">
    <property type="entry name" value="ANKYRIN"/>
</dbReference>
<proteinExistence type="predicted"/>
<feature type="domain" description="BTB" evidence="4">
    <location>
        <begin position="650"/>
        <end position="717"/>
    </location>
</feature>
<dbReference type="SMART" id="SM00248">
    <property type="entry name" value="ANK"/>
    <property type="match status" value="13"/>
</dbReference>
<sequence>MEIYQVIEENDIEWLKEIEFIPQIEIEESEEQPILHFAIENNSSKEMIKLLISKGVNPKSVDKSKRNSLHYAIIKDSEIEVIKYLIKQILKFSPNEKNNYEAFDYSMNHLKSEKKLEVIEYLISQGFNTNSTKISSGETILHIACIKNQPLRLISLLVEKGANVNAKTKENKTPLHIACQNNSFPLIKFLLSKGADINPSIAWIQSPFQFACQNGSIDVIKYLINKGAYINGKTSEDQTALHFACQNNSVKVIDFLISLGLDIHEKTKDNQTILHYACKSNSLEVIQYLIEKGVDMNSKTKYGNETILHFACQNNTVEVIHYLLSKGADINAAINENQTVLHIACQNNTVEVIQYLISQGVDIHAKTAGNRTALHLVVQNKQCSNQVVKYLIDNGIDINAKNNQNETALHLACYNDNIEVIKLLIRNGADVNAQNYYQETPLSYSIKNGDINKIQLLLINHANINLKKDVITEKFVNVFIHVYSINDDLNNLLKSNDNFSDLTIQSNNSFKFKVHKLILLTRFDNNETILQKFINICSQKSKKYVEIALNFIYTGFPDFKEFIQQLNQNMRKNEIQRKSRKPIFDFFDYFSYDQKTKPQIEKITDIQKKEDKLKEFFKEIGIESNWIESKKGRKGILEDLHKLYQENQNKDFTIIISEEKEIKVHKLILILRSELFKGMFLNVQDSSNQVHDYSKKSNETIQQLIHFFYHDEFDKEKEIKKEEFKDLKDFYQLNQNSIIDLILEDLN</sequence>
<dbReference type="SUPFAM" id="SSF48403">
    <property type="entry name" value="Ankyrin repeat"/>
    <property type="match status" value="2"/>
</dbReference>
<evidence type="ECO:0000256" key="1">
    <source>
        <dbReference type="ARBA" id="ARBA00022737"/>
    </source>
</evidence>
<dbReference type="PANTHER" id="PTHR24198">
    <property type="entry name" value="ANKYRIN REPEAT AND PROTEIN KINASE DOMAIN-CONTAINING PROTEIN"/>
    <property type="match status" value="1"/>
</dbReference>
<dbReference type="Pfam" id="PF13606">
    <property type="entry name" value="Ank_3"/>
    <property type="match status" value="1"/>
</dbReference>
<dbReference type="Proteomes" id="UP001149090">
    <property type="component" value="Unassembled WGS sequence"/>
</dbReference>
<dbReference type="InterPro" id="IPR011333">
    <property type="entry name" value="SKP1/BTB/POZ_sf"/>
</dbReference>
<comment type="caution">
    <text evidence="5">The sequence shown here is derived from an EMBL/GenBank/DDBJ whole genome shotgun (WGS) entry which is preliminary data.</text>
</comment>
<dbReference type="Pfam" id="PF00651">
    <property type="entry name" value="BTB"/>
    <property type="match status" value="1"/>
</dbReference>
<dbReference type="Gene3D" id="3.30.710.10">
    <property type="entry name" value="Potassium Channel Kv1.1, Chain A"/>
    <property type="match status" value="2"/>
</dbReference>
<feature type="repeat" description="ANK" evidence="3">
    <location>
        <begin position="136"/>
        <end position="169"/>
    </location>
</feature>
<evidence type="ECO:0000313" key="6">
    <source>
        <dbReference type="Proteomes" id="UP001149090"/>
    </source>
</evidence>
<dbReference type="InterPro" id="IPR000210">
    <property type="entry name" value="BTB/POZ_dom"/>
</dbReference>
<feature type="repeat" description="ANK" evidence="3">
    <location>
        <begin position="269"/>
        <end position="301"/>
    </location>
</feature>
<evidence type="ECO:0000256" key="2">
    <source>
        <dbReference type="ARBA" id="ARBA00023043"/>
    </source>
</evidence>
<dbReference type="Pfam" id="PF13637">
    <property type="entry name" value="Ank_4"/>
    <property type="match status" value="1"/>
</dbReference>
<feature type="repeat" description="ANK" evidence="3">
    <location>
        <begin position="437"/>
        <end position="469"/>
    </location>
</feature>
<feature type="repeat" description="ANK" evidence="3">
    <location>
        <begin position="206"/>
        <end position="235"/>
    </location>
</feature>
<evidence type="ECO:0000259" key="4">
    <source>
        <dbReference type="PROSITE" id="PS50097"/>
    </source>
</evidence>
<keyword evidence="1" id="KW-0677">Repeat</keyword>
<feature type="repeat" description="ANK" evidence="3">
    <location>
        <begin position="404"/>
        <end position="436"/>
    </location>
</feature>
<dbReference type="PROSITE" id="PS50297">
    <property type="entry name" value="ANK_REP_REGION"/>
    <property type="match status" value="9"/>
</dbReference>
<dbReference type="InterPro" id="IPR002110">
    <property type="entry name" value="Ankyrin_rpt"/>
</dbReference>
<feature type="repeat" description="ANK" evidence="3">
    <location>
        <begin position="170"/>
        <end position="198"/>
    </location>
</feature>
<keyword evidence="6" id="KW-1185">Reference proteome</keyword>
<evidence type="ECO:0000313" key="5">
    <source>
        <dbReference type="EMBL" id="KAJ5067024.1"/>
    </source>
</evidence>
<feature type="domain" description="BTB" evidence="4">
    <location>
        <begin position="500"/>
        <end position="561"/>
    </location>
</feature>
<name>A0A9Q0L767_ANAIG</name>
<feature type="repeat" description="ANK" evidence="3">
    <location>
        <begin position="303"/>
        <end position="335"/>
    </location>
</feature>
<reference evidence="5" key="1">
    <citation type="submission" date="2022-10" db="EMBL/GenBank/DDBJ databases">
        <title>Novel sulphate-reducing endosymbionts in the free-living metamonad Anaeramoeba.</title>
        <authorList>
            <person name="Jerlstrom-Hultqvist J."/>
            <person name="Cepicka I."/>
            <person name="Gallot-Lavallee L."/>
            <person name="Salas-Leiva D."/>
            <person name="Curtis B.A."/>
            <person name="Zahonova K."/>
            <person name="Pipaliya S."/>
            <person name="Dacks J."/>
            <person name="Roger A.J."/>
        </authorList>
    </citation>
    <scope>NUCLEOTIDE SEQUENCE</scope>
    <source>
        <strain evidence="5">BMAN</strain>
    </source>
</reference>
<feature type="repeat" description="ANK" evidence="3">
    <location>
        <begin position="236"/>
        <end position="268"/>
    </location>
</feature>
<dbReference type="AlphaFoldDB" id="A0A9Q0L767"/>
<feature type="repeat" description="ANK" evidence="3">
    <location>
        <begin position="336"/>
        <end position="368"/>
    </location>
</feature>